<evidence type="ECO:0000256" key="5">
    <source>
        <dbReference type="SAM" id="MobiDB-lite"/>
    </source>
</evidence>
<feature type="active site" evidence="4">
    <location>
        <position position="38"/>
    </location>
</feature>
<dbReference type="SUPFAM" id="SSF52738">
    <property type="entry name" value="Methylesterase CheB, C-terminal domain"/>
    <property type="match status" value="1"/>
</dbReference>
<gene>
    <name evidence="7" type="ORF">SAMN05660642_04467</name>
</gene>
<evidence type="ECO:0000313" key="8">
    <source>
        <dbReference type="Proteomes" id="UP000198680"/>
    </source>
</evidence>
<dbReference type="GO" id="GO:0000156">
    <property type="term" value="F:phosphorelay response regulator activity"/>
    <property type="evidence" value="ECO:0007669"/>
    <property type="project" value="InterPro"/>
</dbReference>
<feature type="domain" description="CheB-type methylesterase" evidence="6">
    <location>
        <begin position="1"/>
        <end position="188"/>
    </location>
</feature>
<evidence type="ECO:0000313" key="7">
    <source>
        <dbReference type="EMBL" id="SDN27275.1"/>
    </source>
</evidence>
<dbReference type="GO" id="GO:0006935">
    <property type="term" value="P:chemotaxis"/>
    <property type="evidence" value="ECO:0007669"/>
    <property type="project" value="UniProtKB-UniRule"/>
</dbReference>
<dbReference type="InterPro" id="IPR011247">
    <property type="entry name" value="Chemotax_prot-Glu_Me-esterase"/>
</dbReference>
<evidence type="ECO:0000256" key="1">
    <source>
        <dbReference type="ARBA" id="ARBA00022801"/>
    </source>
</evidence>
<dbReference type="PANTHER" id="PTHR42872">
    <property type="entry name" value="PROTEIN-GLUTAMATE METHYLESTERASE/PROTEIN-GLUTAMINE GLUTAMINASE"/>
    <property type="match status" value="1"/>
</dbReference>
<evidence type="ECO:0000256" key="2">
    <source>
        <dbReference type="ARBA" id="ARBA00039140"/>
    </source>
</evidence>
<keyword evidence="4" id="KW-0145">Chemotaxis</keyword>
<dbReference type="STRING" id="1137991.SAMN05660642_04467"/>
<dbReference type="CDD" id="cd16433">
    <property type="entry name" value="CheB"/>
    <property type="match status" value="1"/>
</dbReference>
<dbReference type="GO" id="GO:0005737">
    <property type="term" value="C:cytoplasm"/>
    <property type="evidence" value="ECO:0007669"/>
    <property type="project" value="InterPro"/>
</dbReference>
<dbReference type="Pfam" id="PF01339">
    <property type="entry name" value="CheB_methylest"/>
    <property type="match status" value="1"/>
</dbReference>
<reference evidence="8" key="1">
    <citation type="submission" date="2016-10" db="EMBL/GenBank/DDBJ databases">
        <authorList>
            <person name="Varghese N."/>
            <person name="Submissions S."/>
        </authorList>
    </citation>
    <scope>NUCLEOTIDE SEQUENCE [LARGE SCALE GENOMIC DNA]</scope>
    <source>
        <strain evidence="8">DSM 45419</strain>
    </source>
</reference>
<feature type="compositionally biased region" description="Low complexity" evidence="5">
    <location>
        <begin position="312"/>
        <end position="323"/>
    </location>
</feature>
<keyword evidence="8" id="KW-1185">Reference proteome</keyword>
<dbReference type="AlphaFoldDB" id="A0A1H0A1D1"/>
<comment type="catalytic activity">
    <reaction evidence="3">
        <text>[protein]-L-glutamate 5-O-methyl ester + H2O = L-glutamyl-[protein] + methanol + H(+)</text>
        <dbReference type="Rhea" id="RHEA:23236"/>
        <dbReference type="Rhea" id="RHEA-COMP:10208"/>
        <dbReference type="Rhea" id="RHEA-COMP:10311"/>
        <dbReference type="ChEBI" id="CHEBI:15377"/>
        <dbReference type="ChEBI" id="CHEBI:15378"/>
        <dbReference type="ChEBI" id="CHEBI:17790"/>
        <dbReference type="ChEBI" id="CHEBI:29973"/>
        <dbReference type="ChEBI" id="CHEBI:82795"/>
        <dbReference type="EC" id="3.1.1.61"/>
    </reaction>
</comment>
<feature type="active site" evidence="4">
    <location>
        <position position="11"/>
    </location>
</feature>
<dbReference type="InterPro" id="IPR035909">
    <property type="entry name" value="CheB_C"/>
</dbReference>
<dbReference type="EMBL" id="FNHE01000015">
    <property type="protein sequence ID" value="SDN27275.1"/>
    <property type="molecule type" value="Genomic_DNA"/>
</dbReference>
<dbReference type="EC" id="3.1.1.61" evidence="2"/>
<evidence type="ECO:0000256" key="4">
    <source>
        <dbReference type="PROSITE-ProRule" id="PRU00050"/>
    </source>
</evidence>
<proteinExistence type="predicted"/>
<dbReference type="PROSITE" id="PS50122">
    <property type="entry name" value="CHEB"/>
    <property type="match status" value="1"/>
</dbReference>
<name>A0A1H0A1D1_9ACTN</name>
<dbReference type="GO" id="GO:0008984">
    <property type="term" value="F:protein-glutamate methylesterase activity"/>
    <property type="evidence" value="ECO:0007669"/>
    <property type="project" value="UniProtKB-EC"/>
</dbReference>
<dbReference type="OrthoDB" id="9791760at2"/>
<accession>A0A1H0A1D1</accession>
<dbReference type="Gene3D" id="3.40.50.180">
    <property type="entry name" value="Methylesterase CheB, C-terminal domain"/>
    <property type="match status" value="1"/>
</dbReference>
<dbReference type="Proteomes" id="UP000198680">
    <property type="component" value="Unassembled WGS sequence"/>
</dbReference>
<keyword evidence="1 4" id="KW-0378">Hydrolase</keyword>
<protein>
    <recommendedName>
        <fullName evidence="2">protein-glutamate methylesterase</fullName>
        <ecNumber evidence="2">3.1.1.61</ecNumber>
    </recommendedName>
</protein>
<feature type="active site" evidence="4">
    <location>
        <position position="130"/>
    </location>
</feature>
<sequence length="323" mass="33302">MVDRLVVVGASAGGIGPLQTLVAGLPADLPAAVLVVVHLPATADSHLPALLSRCGPLPASPALDGQRLTPGAILVAPPDHHLTVRGERVRLTRGPRENRQRPAVDPLFRSAAAAFGPGVVAVVLSGALDDGAVGAAVVAAQDGAVVVQDPAEARVSAMPRAALAAVRRARRVATADLAAVVTGLVRPTPPVPDGLSQPDLPDRSSTMKDGPTAVTDLGSPTALGCPECQGGMYETTPDSTVSYTCHVGHGWSAQTLLDAQHQAVEGAIYNAASKLLEIAAVHRRLAELDPPQPGNREEHLRAAERAEERAQRVQQLAAEDPQP</sequence>
<feature type="region of interest" description="Disordered" evidence="5">
    <location>
        <begin position="287"/>
        <end position="323"/>
    </location>
</feature>
<evidence type="ECO:0000259" key="6">
    <source>
        <dbReference type="PROSITE" id="PS50122"/>
    </source>
</evidence>
<dbReference type="InterPro" id="IPR000673">
    <property type="entry name" value="Sig_transdc_resp-reg_Me-estase"/>
</dbReference>
<feature type="compositionally biased region" description="Basic and acidic residues" evidence="5">
    <location>
        <begin position="295"/>
        <end position="311"/>
    </location>
</feature>
<dbReference type="PANTHER" id="PTHR42872:SF6">
    <property type="entry name" value="PROTEIN-GLUTAMATE METHYLESTERASE_PROTEIN-GLUTAMINE GLUTAMINASE"/>
    <property type="match status" value="1"/>
</dbReference>
<dbReference type="RefSeq" id="WP_091223527.1">
    <property type="nucleotide sequence ID" value="NZ_FNHE01000015.1"/>
</dbReference>
<organism evidence="7 8">
    <name type="scientific">Geodermatophilus siccatus</name>
    <dbReference type="NCBI Taxonomy" id="1137991"/>
    <lineage>
        <taxon>Bacteria</taxon>
        <taxon>Bacillati</taxon>
        <taxon>Actinomycetota</taxon>
        <taxon>Actinomycetes</taxon>
        <taxon>Geodermatophilales</taxon>
        <taxon>Geodermatophilaceae</taxon>
        <taxon>Geodermatophilus</taxon>
    </lineage>
</organism>
<evidence type="ECO:0000256" key="3">
    <source>
        <dbReference type="ARBA" id="ARBA00048267"/>
    </source>
</evidence>
<feature type="region of interest" description="Disordered" evidence="5">
    <location>
        <begin position="188"/>
        <end position="218"/>
    </location>
</feature>
<dbReference type="PIRSF" id="PIRSF036461">
    <property type="entry name" value="Chmtx_methlestr"/>
    <property type="match status" value="1"/>
</dbReference>